<evidence type="ECO:0000313" key="2">
    <source>
        <dbReference type="EMBL" id="EAT58841.1"/>
    </source>
</evidence>
<keyword evidence="1" id="KW-0472">Membrane</keyword>
<feature type="transmembrane region" description="Helical" evidence="1">
    <location>
        <begin position="31"/>
        <end position="52"/>
    </location>
</feature>
<evidence type="ECO:0000313" key="3">
    <source>
        <dbReference type="Proteomes" id="UP000004162"/>
    </source>
</evidence>
<name>Q0YR97_9CHLB</name>
<protein>
    <submittedName>
        <fullName evidence="2">Uncharacterized protein</fullName>
    </submittedName>
</protein>
<reference evidence="2 3" key="1">
    <citation type="submission" date="2006-07" db="EMBL/GenBank/DDBJ databases">
        <title>Annotation of the draft genome assembly of Chlorobium ferroxidans DSM 13031.</title>
        <authorList>
            <consortium name="US DOE Joint Genome Institute (JGI-ORNL)"/>
            <person name="Larimer F."/>
            <person name="Land M."/>
            <person name="Hauser L."/>
        </authorList>
    </citation>
    <scope>NUCLEOTIDE SEQUENCE [LARGE SCALE GENOMIC DNA]</scope>
    <source>
        <strain evidence="2 3">DSM 13031</strain>
    </source>
</reference>
<keyword evidence="3" id="KW-1185">Reference proteome</keyword>
<dbReference type="EMBL" id="AASE01000012">
    <property type="protein sequence ID" value="EAT58841.1"/>
    <property type="molecule type" value="Genomic_DNA"/>
</dbReference>
<accession>Q0YR97</accession>
<comment type="caution">
    <text evidence="2">The sequence shown here is derived from an EMBL/GenBank/DDBJ whole genome shotgun (WGS) entry which is preliminary data.</text>
</comment>
<organism evidence="2 3">
    <name type="scientific">Chlorobium ferrooxidans DSM 13031</name>
    <dbReference type="NCBI Taxonomy" id="377431"/>
    <lineage>
        <taxon>Bacteria</taxon>
        <taxon>Pseudomonadati</taxon>
        <taxon>Chlorobiota</taxon>
        <taxon>Chlorobiia</taxon>
        <taxon>Chlorobiales</taxon>
        <taxon>Chlorobiaceae</taxon>
        <taxon>Chlorobium/Pelodictyon group</taxon>
        <taxon>Chlorobium</taxon>
    </lineage>
</organism>
<dbReference type="Proteomes" id="UP000004162">
    <property type="component" value="Unassembled WGS sequence"/>
</dbReference>
<sequence>MVMDSVIYFEHFKQIYIMSEQSQSPDIVKNVVGVLLFVPSIGIPVFFASVGIRIAGFLINTVGSVAGSVAGQVSNALGSVFCSGQTCK</sequence>
<keyword evidence="1" id="KW-0812">Transmembrane</keyword>
<proteinExistence type="predicted"/>
<gene>
    <name evidence="2" type="ORF">CferDRAFT_0815</name>
</gene>
<reference evidence="2 3" key="2">
    <citation type="submission" date="2006-07" db="EMBL/GenBank/DDBJ databases">
        <title>Sequencing of the draft genome and assembly of Chlorobium ferroxidans DSM 13031.</title>
        <authorList>
            <consortium name="US DOE Joint Genome Institute (JGI-PGF)"/>
            <person name="Copeland A."/>
            <person name="Lucas S."/>
            <person name="Lapidus A."/>
            <person name="Barry K."/>
            <person name="Glavina del Rio T."/>
            <person name="Dalin E."/>
            <person name="Tice H."/>
            <person name="Bruce D."/>
            <person name="Pitluck S."/>
            <person name="Richardson P."/>
        </authorList>
    </citation>
    <scope>NUCLEOTIDE SEQUENCE [LARGE SCALE GENOMIC DNA]</scope>
    <source>
        <strain evidence="2 3">DSM 13031</strain>
    </source>
</reference>
<evidence type="ECO:0000256" key="1">
    <source>
        <dbReference type="SAM" id="Phobius"/>
    </source>
</evidence>
<keyword evidence="1" id="KW-1133">Transmembrane helix</keyword>
<dbReference type="AlphaFoldDB" id="Q0YR97"/>